<accession>A0A7U4TH74</accession>
<dbReference type="RefSeq" id="WP_066064142.1">
    <property type="nucleotide sequence ID" value="NZ_CP013015.1"/>
</dbReference>
<dbReference type="SUPFAM" id="SSF47384">
    <property type="entry name" value="Homodimeric domain of signal transducing histidine kinase"/>
    <property type="match status" value="1"/>
</dbReference>
<proteinExistence type="predicted"/>
<keyword evidence="9" id="KW-0472">Membrane</keyword>
<evidence type="ECO:0000256" key="5">
    <source>
        <dbReference type="ARBA" id="ARBA00022741"/>
    </source>
</evidence>
<keyword evidence="9" id="KW-1133">Transmembrane helix</keyword>
<reference evidence="11 12" key="1">
    <citation type="submission" date="2015-10" db="EMBL/GenBank/DDBJ databases">
        <title>Candidatus Desulfofervidus auxilii, a hydrogenotrophic sulfate-reducing bacterium involved in the thermophilic anaerobic oxidation of methane.</title>
        <authorList>
            <person name="Krukenberg V."/>
            <person name="Richter M."/>
            <person name="Wegener G."/>
        </authorList>
    </citation>
    <scope>NUCLEOTIDE SEQUENCE [LARGE SCALE GENOMIC DNA]</scope>
    <source>
        <strain evidence="11 12">HS1</strain>
    </source>
</reference>
<feature type="transmembrane region" description="Helical" evidence="9">
    <location>
        <begin position="55"/>
        <end position="77"/>
    </location>
</feature>
<dbReference type="PANTHER" id="PTHR43065:SF10">
    <property type="entry name" value="PEROXIDE STRESS-ACTIVATED HISTIDINE KINASE MAK3"/>
    <property type="match status" value="1"/>
</dbReference>
<dbReference type="Gene3D" id="3.30.565.10">
    <property type="entry name" value="Histidine kinase-like ATPase, C-terminal domain"/>
    <property type="match status" value="1"/>
</dbReference>
<evidence type="ECO:0000256" key="4">
    <source>
        <dbReference type="ARBA" id="ARBA00022679"/>
    </source>
</evidence>
<dbReference type="Proteomes" id="UP000070560">
    <property type="component" value="Chromosome"/>
</dbReference>
<dbReference type="SMART" id="SM00387">
    <property type="entry name" value="HATPase_c"/>
    <property type="match status" value="1"/>
</dbReference>
<keyword evidence="9" id="KW-0812">Transmembrane</keyword>
<dbReference type="Pfam" id="PF00512">
    <property type="entry name" value="HisKA"/>
    <property type="match status" value="1"/>
</dbReference>
<evidence type="ECO:0000256" key="8">
    <source>
        <dbReference type="ARBA" id="ARBA00023012"/>
    </source>
</evidence>
<sequence>MISKIKRFIKIEKTKSVIILCSILICVGLSYYLNFAIHVKIAYTDILSSPNLDKLLNFLSLKAIYTDFFYIPIILTAIWYRKKVIYLALFLSSFHIYVSYFSLGFLPIGTIEKCTVFIILAYVIALISEKRMAEQKKLQKSEERLKIAYHKLKETQNQLIQHEKMAAMGRLASGFAHEIRNPLAIILMGIESLSTTLPEKNKIVKKTIEKIKQAVNRANKIIIDTLQFSRMSEFKFESIDICKSLDETIDLIKHKAVLNNIKINRNYPQKHMKVKADKNMLQQVFLNLFMNAMDAMPKGGEIKVKVYDKIANQLGYKIGKRESDYFKIGDKIIVVEIEDRGIGIPKNILSKIFDPFFTTKKVGEGTGLGLSVVHLIIDQHKGIIDVESEVNKETKFIIMLPPARNSNKEVQYDRDEKNTFN</sequence>
<evidence type="ECO:0000313" key="12">
    <source>
        <dbReference type="Proteomes" id="UP000070560"/>
    </source>
</evidence>
<evidence type="ECO:0000256" key="6">
    <source>
        <dbReference type="ARBA" id="ARBA00022777"/>
    </source>
</evidence>
<dbReference type="InterPro" id="IPR003594">
    <property type="entry name" value="HATPase_dom"/>
</dbReference>
<feature type="domain" description="Histidine kinase" evidence="10">
    <location>
        <begin position="174"/>
        <end position="404"/>
    </location>
</feature>
<dbReference type="SMART" id="SM00388">
    <property type="entry name" value="HisKA"/>
    <property type="match status" value="1"/>
</dbReference>
<dbReference type="InterPro" id="IPR036890">
    <property type="entry name" value="HATPase_C_sf"/>
</dbReference>
<dbReference type="InterPro" id="IPR005467">
    <property type="entry name" value="His_kinase_dom"/>
</dbReference>
<evidence type="ECO:0000256" key="9">
    <source>
        <dbReference type="SAM" id="Phobius"/>
    </source>
</evidence>
<dbReference type="EC" id="2.7.13.3" evidence="2"/>
<protein>
    <recommendedName>
        <fullName evidence="2">histidine kinase</fullName>
        <ecNumber evidence="2">2.7.13.3</ecNumber>
    </recommendedName>
</protein>
<name>A0A7U4TH74_DESA2</name>
<dbReference type="Gene3D" id="1.10.287.130">
    <property type="match status" value="1"/>
</dbReference>
<keyword evidence="7" id="KW-0067">ATP-binding</keyword>
<keyword evidence="6 11" id="KW-0418">Kinase</keyword>
<evidence type="ECO:0000259" key="10">
    <source>
        <dbReference type="PROSITE" id="PS50109"/>
    </source>
</evidence>
<dbReference type="InterPro" id="IPR003661">
    <property type="entry name" value="HisK_dim/P_dom"/>
</dbReference>
<feature type="transmembrane region" description="Helical" evidence="9">
    <location>
        <begin position="16"/>
        <end position="35"/>
    </location>
</feature>
<evidence type="ECO:0000313" key="11">
    <source>
        <dbReference type="EMBL" id="AMM41564.1"/>
    </source>
</evidence>
<keyword evidence="12" id="KW-1185">Reference proteome</keyword>
<keyword evidence="3" id="KW-0597">Phosphoprotein</keyword>
<dbReference type="InterPro" id="IPR036097">
    <property type="entry name" value="HisK_dim/P_sf"/>
</dbReference>
<dbReference type="PRINTS" id="PR00344">
    <property type="entry name" value="BCTRLSENSOR"/>
</dbReference>
<dbReference type="OrthoDB" id="9808844at2"/>
<gene>
    <name evidence="11" type="ORF">HS1_001770</name>
</gene>
<dbReference type="KEGG" id="daw:HS1_001770"/>
<dbReference type="Pfam" id="PF02518">
    <property type="entry name" value="HATPase_c"/>
    <property type="match status" value="1"/>
</dbReference>
<dbReference type="GO" id="GO:0005524">
    <property type="term" value="F:ATP binding"/>
    <property type="evidence" value="ECO:0007669"/>
    <property type="project" value="UniProtKB-KW"/>
</dbReference>
<dbReference type="PANTHER" id="PTHR43065">
    <property type="entry name" value="SENSOR HISTIDINE KINASE"/>
    <property type="match status" value="1"/>
</dbReference>
<feature type="transmembrane region" description="Helical" evidence="9">
    <location>
        <begin position="84"/>
        <end position="102"/>
    </location>
</feature>
<organism evidence="11 12">
    <name type="scientific">Desulfofervidus auxilii</name>
    <dbReference type="NCBI Taxonomy" id="1621989"/>
    <lineage>
        <taxon>Bacteria</taxon>
        <taxon>Pseudomonadati</taxon>
        <taxon>Thermodesulfobacteriota</taxon>
        <taxon>Candidatus Desulfofervidia</taxon>
        <taxon>Candidatus Desulfofervidales</taxon>
        <taxon>Candidatus Desulfofervidaceae</taxon>
        <taxon>Candidatus Desulfofervidus</taxon>
    </lineage>
</organism>
<keyword evidence="5" id="KW-0547">Nucleotide-binding</keyword>
<dbReference type="AlphaFoldDB" id="A0A7U4TH74"/>
<evidence type="ECO:0000256" key="2">
    <source>
        <dbReference type="ARBA" id="ARBA00012438"/>
    </source>
</evidence>
<dbReference type="EMBL" id="CP013015">
    <property type="protein sequence ID" value="AMM41564.1"/>
    <property type="molecule type" value="Genomic_DNA"/>
</dbReference>
<dbReference type="SUPFAM" id="SSF55874">
    <property type="entry name" value="ATPase domain of HSP90 chaperone/DNA topoisomerase II/histidine kinase"/>
    <property type="match status" value="1"/>
</dbReference>
<dbReference type="InterPro" id="IPR004358">
    <property type="entry name" value="Sig_transdc_His_kin-like_C"/>
</dbReference>
<evidence type="ECO:0000256" key="3">
    <source>
        <dbReference type="ARBA" id="ARBA00022553"/>
    </source>
</evidence>
<dbReference type="CDD" id="cd00082">
    <property type="entry name" value="HisKA"/>
    <property type="match status" value="1"/>
</dbReference>
<comment type="catalytic activity">
    <reaction evidence="1">
        <text>ATP + protein L-histidine = ADP + protein N-phospho-L-histidine.</text>
        <dbReference type="EC" id="2.7.13.3"/>
    </reaction>
</comment>
<keyword evidence="8" id="KW-0902">Two-component regulatory system</keyword>
<evidence type="ECO:0000256" key="7">
    <source>
        <dbReference type="ARBA" id="ARBA00022840"/>
    </source>
</evidence>
<keyword evidence="4" id="KW-0808">Transferase</keyword>
<dbReference type="GO" id="GO:0000155">
    <property type="term" value="F:phosphorelay sensor kinase activity"/>
    <property type="evidence" value="ECO:0007669"/>
    <property type="project" value="InterPro"/>
</dbReference>
<dbReference type="PROSITE" id="PS50109">
    <property type="entry name" value="HIS_KIN"/>
    <property type="match status" value="1"/>
</dbReference>
<evidence type="ECO:0000256" key="1">
    <source>
        <dbReference type="ARBA" id="ARBA00000085"/>
    </source>
</evidence>